<dbReference type="RefSeq" id="WP_203708740.1">
    <property type="nucleotide sequence ID" value="NZ_FOKA01000009.1"/>
</dbReference>
<name>A0A1I0Z3K4_9CELL</name>
<dbReference type="PANTHER" id="PTHR43808:SF9">
    <property type="entry name" value="BLL0789 PROTEIN"/>
    <property type="match status" value="1"/>
</dbReference>
<dbReference type="AlphaFoldDB" id="A0A1I0Z3K4"/>
<dbReference type="SUPFAM" id="SSF55031">
    <property type="entry name" value="Bacterial exopeptidase dimerisation domain"/>
    <property type="match status" value="1"/>
</dbReference>
<keyword evidence="7" id="KW-0645">Protease</keyword>
<evidence type="ECO:0000313" key="7">
    <source>
        <dbReference type="EMBL" id="SFB20141.1"/>
    </source>
</evidence>
<dbReference type="InterPro" id="IPR002933">
    <property type="entry name" value="Peptidase_M20"/>
</dbReference>
<evidence type="ECO:0000256" key="2">
    <source>
        <dbReference type="ARBA" id="ARBA00022723"/>
    </source>
</evidence>
<dbReference type="InterPro" id="IPR011650">
    <property type="entry name" value="Peptidase_M20_dimer"/>
</dbReference>
<feature type="active site" evidence="5">
    <location>
        <position position="85"/>
    </location>
</feature>
<dbReference type="PANTHER" id="PTHR43808">
    <property type="entry name" value="ACETYLORNITHINE DEACETYLASE"/>
    <property type="match status" value="1"/>
</dbReference>
<dbReference type="Gene3D" id="3.40.630.10">
    <property type="entry name" value="Zn peptidases"/>
    <property type="match status" value="1"/>
</dbReference>
<sequence>MDAGVLARADEAVALLRALVHLESPTGDATAVGEVVALLTATAATLPGARCRTVPSAGGPHLVVDVPGHGAAGALPPVLLVGHADTVWPVGTLDGDVPWREEGDVLAGPGAFDMKSGLVVALTALAVLAEAGLDRRPARLVVVADEEVGSSTGAAVVTEAAEGCAAVLGFEAPHADGALKDARLGSTRVRLVVTGREAHAAVDPEKGVNAVDELVDQLLAVRQRLAAVATEHPGTLLVNAGGVSGGGRANVVPARAEALLGLRFGDADVEREVLGYLEALVPVREGATVAAEVLSHRPTWAPGAASAGLLAAVRAAGAAVGVAVEARPAPGAADTNGTGALGLPTLDGLGPAGGGAHAVTEHLRVTSLLDRVRLVAVLLHTL</sequence>
<keyword evidence="3" id="KW-0378">Hydrolase</keyword>
<dbReference type="GO" id="GO:0046872">
    <property type="term" value="F:metal ion binding"/>
    <property type="evidence" value="ECO:0007669"/>
    <property type="project" value="UniProtKB-KW"/>
</dbReference>
<dbReference type="InterPro" id="IPR001261">
    <property type="entry name" value="ArgE/DapE_CS"/>
</dbReference>
<evidence type="ECO:0000256" key="4">
    <source>
        <dbReference type="ARBA" id="ARBA00022833"/>
    </source>
</evidence>
<dbReference type="PIRSF" id="PIRSF037238">
    <property type="entry name" value="Carboxypeptidase_G2"/>
    <property type="match status" value="1"/>
</dbReference>
<evidence type="ECO:0000259" key="6">
    <source>
        <dbReference type="Pfam" id="PF07687"/>
    </source>
</evidence>
<keyword evidence="4" id="KW-0862">Zinc</keyword>
<reference evidence="7 8" key="1">
    <citation type="submission" date="2016-10" db="EMBL/GenBank/DDBJ databases">
        <authorList>
            <person name="de Groot N.N."/>
        </authorList>
    </citation>
    <scope>NUCLEOTIDE SEQUENCE [LARGE SCALE GENOMIC DNA]</scope>
    <source>
        <strain evidence="7 8">CGMCC 4.6945</strain>
    </source>
</reference>
<protein>
    <submittedName>
        <fullName evidence="7">Glutamate carboxypeptidase</fullName>
    </submittedName>
</protein>
<dbReference type="GO" id="GO:0004180">
    <property type="term" value="F:carboxypeptidase activity"/>
    <property type="evidence" value="ECO:0007669"/>
    <property type="project" value="UniProtKB-KW"/>
</dbReference>
<dbReference type="Gene3D" id="3.30.70.360">
    <property type="match status" value="1"/>
</dbReference>
<comment type="cofactor">
    <cofactor evidence="1">
        <name>Zn(2+)</name>
        <dbReference type="ChEBI" id="CHEBI:29105"/>
    </cofactor>
</comment>
<dbReference type="PROSITE" id="PS00758">
    <property type="entry name" value="ARGE_DAPE_CPG2_1"/>
    <property type="match status" value="1"/>
</dbReference>
<evidence type="ECO:0000256" key="1">
    <source>
        <dbReference type="ARBA" id="ARBA00001947"/>
    </source>
</evidence>
<dbReference type="Proteomes" id="UP000199012">
    <property type="component" value="Unassembled WGS sequence"/>
</dbReference>
<keyword evidence="2" id="KW-0479">Metal-binding</keyword>
<organism evidence="7 8">
    <name type="scientific">Cellulomonas marina</name>
    <dbReference type="NCBI Taxonomy" id="988821"/>
    <lineage>
        <taxon>Bacteria</taxon>
        <taxon>Bacillati</taxon>
        <taxon>Actinomycetota</taxon>
        <taxon>Actinomycetes</taxon>
        <taxon>Micrococcales</taxon>
        <taxon>Cellulomonadaceae</taxon>
        <taxon>Cellulomonas</taxon>
    </lineage>
</organism>
<evidence type="ECO:0000256" key="3">
    <source>
        <dbReference type="ARBA" id="ARBA00022801"/>
    </source>
</evidence>
<dbReference type="EMBL" id="FOKA01000009">
    <property type="protein sequence ID" value="SFB20141.1"/>
    <property type="molecule type" value="Genomic_DNA"/>
</dbReference>
<keyword evidence="7" id="KW-0121">Carboxypeptidase</keyword>
<gene>
    <name evidence="7" type="ORF">SAMN05421867_109163</name>
</gene>
<dbReference type="InterPro" id="IPR036264">
    <property type="entry name" value="Bact_exopeptidase_dim_dom"/>
</dbReference>
<evidence type="ECO:0000313" key="8">
    <source>
        <dbReference type="Proteomes" id="UP000199012"/>
    </source>
</evidence>
<dbReference type="STRING" id="988821.SAMN05421867_109163"/>
<evidence type="ECO:0000256" key="5">
    <source>
        <dbReference type="PIRSR" id="PIRSR037238-1"/>
    </source>
</evidence>
<feature type="domain" description="Peptidase M20 dimerisation" evidence="6">
    <location>
        <begin position="183"/>
        <end position="281"/>
    </location>
</feature>
<dbReference type="Pfam" id="PF01546">
    <property type="entry name" value="Peptidase_M20"/>
    <property type="match status" value="1"/>
</dbReference>
<feature type="active site" description="Proton acceptor" evidence="5">
    <location>
        <position position="146"/>
    </location>
</feature>
<accession>A0A1I0Z3K4</accession>
<dbReference type="SUPFAM" id="SSF53187">
    <property type="entry name" value="Zn-dependent exopeptidases"/>
    <property type="match status" value="1"/>
</dbReference>
<keyword evidence="8" id="KW-1185">Reference proteome</keyword>
<dbReference type="InterPro" id="IPR017150">
    <property type="entry name" value="Pept_M20_glutamate_carboxypep"/>
</dbReference>
<dbReference type="Pfam" id="PF07687">
    <property type="entry name" value="M20_dimer"/>
    <property type="match status" value="1"/>
</dbReference>
<proteinExistence type="predicted"/>
<dbReference type="InterPro" id="IPR050072">
    <property type="entry name" value="Peptidase_M20A"/>
</dbReference>